<feature type="transmembrane region" description="Helical" evidence="1">
    <location>
        <begin position="64"/>
        <end position="80"/>
    </location>
</feature>
<dbReference type="GO" id="GO:0016020">
    <property type="term" value="C:membrane"/>
    <property type="evidence" value="ECO:0007669"/>
    <property type="project" value="InterPro"/>
</dbReference>
<proteinExistence type="predicted"/>
<dbReference type="Pfam" id="PF01066">
    <property type="entry name" value="CDP-OH_P_transf"/>
    <property type="match status" value="1"/>
</dbReference>
<dbReference type="InterPro" id="IPR000462">
    <property type="entry name" value="CDP-OH_P_trans"/>
</dbReference>
<dbReference type="GO" id="GO:0016780">
    <property type="term" value="F:phosphotransferase activity, for other substituted phosphate groups"/>
    <property type="evidence" value="ECO:0007669"/>
    <property type="project" value="InterPro"/>
</dbReference>
<gene>
    <name evidence="2" type="ORF">E5355_03160</name>
</gene>
<dbReference type="Proteomes" id="UP000310532">
    <property type="component" value="Unassembled WGS sequence"/>
</dbReference>
<dbReference type="RefSeq" id="WP_016272233.1">
    <property type="nucleotide sequence ID" value="NZ_SRYZ01000004.1"/>
</dbReference>
<evidence type="ECO:0000256" key="1">
    <source>
        <dbReference type="SAM" id="Phobius"/>
    </source>
</evidence>
<evidence type="ECO:0000313" key="3">
    <source>
        <dbReference type="Proteomes" id="UP000310532"/>
    </source>
</evidence>
<accession>A0A4S2B473</accession>
<dbReference type="GO" id="GO:0008654">
    <property type="term" value="P:phospholipid biosynthetic process"/>
    <property type="evidence" value="ECO:0007669"/>
    <property type="project" value="InterPro"/>
</dbReference>
<keyword evidence="1" id="KW-1133">Transmembrane helix</keyword>
<dbReference type="AlphaFoldDB" id="A0A4S2B473"/>
<reference evidence="2 3" key="1">
    <citation type="submission" date="2019-04" db="EMBL/GenBank/DDBJ databases">
        <title>Microbes associate with the intestines of laboratory mice.</title>
        <authorList>
            <person name="Navarre W."/>
            <person name="Wong E."/>
            <person name="Huang K."/>
            <person name="Tropini C."/>
            <person name="Ng K."/>
            <person name="Yu B."/>
        </authorList>
    </citation>
    <scope>NUCLEOTIDE SEQUENCE [LARGE SCALE GENOMIC DNA]</scope>
    <source>
        <strain evidence="2 3">NM69_E16B</strain>
    </source>
</reference>
<keyword evidence="1" id="KW-0812">Transmembrane</keyword>
<feature type="transmembrane region" description="Helical" evidence="1">
    <location>
        <begin position="39"/>
        <end position="59"/>
    </location>
</feature>
<comment type="caution">
    <text evidence="2">The sequence shown here is derived from an EMBL/GenBank/DDBJ whole genome shotgun (WGS) entry which is preliminary data.</text>
</comment>
<dbReference type="InterPro" id="IPR043130">
    <property type="entry name" value="CDP-OH_PTrfase_TM_dom"/>
</dbReference>
<keyword evidence="3" id="KW-1185">Reference proteome</keyword>
<protein>
    <submittedName>
        <fullName evidence="2">CDP-alcohol phosphatidyltransferase family protein</fullName>
    </submittedName>
</protein>
<sequence length="302" mass="35266">MGNEFVSTLKSADTEEWIDILFYRPAGYRWALLFRRLGVHPNMVTVFSIILGVASGVLFYYKDICLNVLGILLLVWANMYDSADGQLARLTGQKTLLGRILDGFAGDLWFLAIYVAVCLRLQPEWGIGIWVLGAFSGLVCHAKQCQLADYYRNIHLFFLKGKENSELDTSRRLRESYRTLGWKRDCLQKLFLFFYIRYTRSQEQMTPAFQRFISEVGRRFPETVPQSLRDDFRRGSRPLMKYANALTFNVRAIVLSVSVLAGIPWAYFVFEATVLNVLFFYMRFRHEKHCNCLNRNIDRYEE</sequence>
<keyword evidence="2" id="KW-0808">Transferase</keyword>
<feature type="transmembrane region" description="Helical" evidence="1">
    <location>
        <begin position="100"/>
        <end position="119"/>
    </location>
</feature>
<evidence type="ECO:0000313" key="2">
    <source>
        <dbReference type="EMBL" id="TGY08896.1"/>
    </source>
</evidence>
<dbReference type="Gene3D" id="1.20.120.1760">
    <property type="match status" value="1"/>
</dbReference>
<name>A0A4S2B473_9BACE</name>
<keyword evidence="1" id="KW-0472">Membrane</keyword>
<organism evidence="2 3">
    <name type="scientific">Bacteroides muris</name>
    <name type="common">ex Afrizal et al. 2022</name>
    <dbReference type="NCBI Taxonomy" id="2516960"/>
    <lineage>
        <taxon>Bacteria</taxon>
        <taxon>Pseudomonadati</taxon>
        <taxon>Bacteroidota</taxon>
        <taxon>Bacteroidia</taxon>
        <taxon>Bacteroidales</taxon>
        <taxon>Bacteroidaceae</taxon>
        <taxon>Bacteroides</taxon>
    </lineage>
</organism>
<dbReference type="EMBL" id="SRYZ01000004">
    <property type="protein sequence ID" value="TGY08896.1"/>
    <property type="molecule type" value="Genomic_DNA"/>
</dbReference>